<dbReference type="AlphaFoldDB" id="A0A9N9NWA6"/>
<gene>
    <name evidence="2" type="ORF">DERYTH_LOCUS17973</name>
</gene>
<dbReference type="EMBL" id="CAJVPY010017621">
    <property type="protein sequence ID" value="CAG8762800.1"/>
    <property type="molecule type" value="Genomic_DNA"/>
</dbReference>
<evidence type="ECO:0000313" key="3">
    <source>
        <dbReference type="Proteomes" id="UP000789405"/>
    </source>
</evidence>
<reference evidence="2" key="1">
    <citation type="submission" date="2021-06" db="EMBL/GenBank/DDBJ databases">
        <authorList>
            <person name="Kallberg Y."/>
            <person name="Tangrot J."/>
            <person name="Rosling A."/>
        </authorList>
    </citation>
    <scope>NUCLEOTIDE SEQUENCE</scope>
    <source>
        <strain evidence="2">MA453B</strain>
    </source>
</reference>
<name>A0A9N9NWA6_9GLOM</name>
<keyword evidence="3" id="KW-1185">Reference proteome</keyword>
<protein>
    <submittedName>
        <fullName evidence="2">21209_t:CDS:1</fullName>
    </submittedName>
</protein>
<feature type="compositionally biased region" description="Basic and acidic residues" evidence="1">
    <location>
        <begin position="44"/>
        <end position="75"/>
    </location>
</feature>
<organism evidence="2 3">
    <name type="scientific">Dentiscutata erythropus</name>
    <dbReference type="NCBI Taxonomy" id="1348616"/>
    <lineage>
        <taxon>Eukaryota</taxon>
        <taxon>Fungi</taxon>
        <taxon>Fungi incertae sedis</taxon>
        <taxon>Mucoromycota</taxon>
        <taxon>Glomeromycotina</taxon>
        <taxon>Glomeromycetes</taxon>
        <taxon>Diversisporales</taxon>
        <taxon>Gigasporaceae</taxon>
        <taxon>Dentiscutata</taxon>
    </lineage>
</organism>
<evidence type="ECO:0000313" key="2">
    <source>
        <dbReference type="EMBL" id="CAG8762800.1"/>
    </source>
</evidence>
<evidence type="ECO:0000256" key="1">
    <source>
        <dbReference type="SAM" id="MobiDB-lite"/>
    </source>
</evidence>
<accession>A0A9N9NWA6</accession>
<proteinExistence type="predicted"/>
<sequence>HLVHLIIRSQVIEPRDGNDMSKGYDTTSEFIRNYNDGGNPHSGQSDDRSGNDNYSDGRRGDGGSGNRDDNNDKDSSSNSSNKLISVSSVAAARAKDQDFLSTTCYHD</sequence>
<feature type="region of interest" description="Disordered" evidence="1">
    <location>
        <begin position="1"/>
        <end position="82"/>
    </location>
</feature>
<feature type="non-terminal residue" evidence="2">
    <location>
        <position position="1"/>
    </location>
</feature>
<dbReference type="Proteomes" id="UP000789405">
    <property type="component" value="Unassembled WGS sequence"/>
</dbReference>
<comment type="caution">
    <text evidence="2">The sequence shown here is derived from an EMBL/GenBank/DDBJ whole genome shotgun (WGS) entry which is preliminary data.</text>
</comment>